<comment type="similarity">
    <text evidence="1">Belongs to the VgrG protein family.</text>
</comment>
<dbReference type="Gene3D" id="2.40.50.230">
    <property type="entry name" value="Gp5 N-terminal domain"/>
    <property type="match status" value="1"/>
</dbReference>
<feature type="region of interest" description="Disordered" evidence="2">
    <location>
        <begin position="1125"/>
        <end position="1157"/>
    </location>
</feature>
<dbReference type="Gene3D" id="4.10.220.110">
    <property type="match status" value="1"/>
</dbReference>
<dbReference type="RefSeq" id="WP_198114740.1">
    <property type="nucleotide sequence ID" value="NZ_CP066121.1"/>
</dbReference>
<dbReference type="Proteomes" id="UP000644140">
    <property type="component" value="Chromosome"/>
</dbReference>
<protein>
    <submittedName>
        <fullName evidence="3">Type VI secretion system tip protein VgrG</fullName>
    </submittedName>
</protein>
<gene>
    <name evidence="3" type="ORF">I9054_015320</name>
</gene>
<dbReference type="SUPFAM" id="SSF69279">
    <property type="entry name" value="Phage tail proteins"/>
    <property type="match status" value="1"/>
</dbReference>
<evidence type="ECO:0000256" key="1">
    <source>
        <dbReference type="ARBA" id="ARBA00005558"/>
    </source>
</evidence>
<feature type="compositionally biased region" description="Low complexity" evidence="2">
    <location>
        <begin position="582"/>
        <end position="596"/>
    </location>
</feature>
<evidence type="ECO:0000313" key="4">
    <source>
        <dbReference type="Proteomes" id="UP000644140"/>
    </source>
</evidence>
<dbReference type="SUPFAM" id="SSF69255">
    <property type="entry name" value="gp5 N-terminal domain-like"/>
    <property type="match status" value="1"/>
</dbReference>
<evidence type="ECO:0000313" key="3">
    <source>
        <dbReference type="EMBL" id="UUN96736.1"/>
    </source>
</evidence>
<dbReference type="InterPro" id="IPR006533">
    <property type="entry name" value="T6SS_Vgr_RhsGE"/>
</dbReference>
<dbReference type="InterPro" id="IPR006531">
    <property type="entry name" value="Gp5/Vgr_OB"/>
</dbReference>
<dbReference type="Pfam" id="PF05954">
    <property type="entry name" value="Phage_GPD"/>
    <property type="match status" value="1"/>
</dbReference>
<feature type="compositionally biased region" description="Polar residues" evidence="2">
    <location>
        <begin position="1125"/>
        <end position="1142"/>
    </location>
</feature>
<organism evidence="3 4">
    <name type="scientific">Acinetobacter bereziniae</name>
    <name type="common">Acinetobacter genomosp. 10</name>
    <dbReference type="NCBI Taxonomy" id="106648"/>
    <lineage>
        <taxon>Bacteria</taxon>
        <taxon>Pseudomonadati</taxon>
        <taxon>Pseudomonadota</taxon>
        <taxon>Gammaproteobacteria</taxon>
        <taxon>Moraxellales</taxon>
        <taxon>Moraxellaceae</taxon>
        <taxon>Acinetobacter</taxon>
    </lineage>
</organism>
<evidence type="ECO:0000256" key="2">
    <source>
        <dbReference type="SAM" id="MobiDB-lite"/>
    </source>
</evidence>
<dbReference type="Gene3D" id="3.55.50.10">
    <property type="entry name" value="Baseplate protein-like domains"/>
    <property type="match status" value="1"/>
</dbReference>
<dbReference type="NCBIfam" id="TIGR01646">
    <property type="entry name" value="vgr_GE"/>
    <property type="match status" value="1"/>
</dbReference>
<name>A0A8I1DJ57_ACIBZ</name>
<dbReference type="InterPro" id="IPR017847">
    <property type="entry name" value="T6SS_RhsGE_Vgr_subset"/>
</dbReference>
<dbReference type="Pfam" id="PF10106">
    <property type="entry name" value="DUF2345"/>
    <property type="match status" value="1"/>
</dbReference>
<sequence>MSNNIYVALEQLGLTAQKRAIHLQFSNTALNDQVFLQRIEGTHQLNEGIQLQLICLSTNSAIPLKQFIGAQVAVDIVNDQSELNRISGIVTHADAGASDGSLCIYRLKVEDPTALWKHRRNSRVFMAKSAVEVIQTVFQEWVQRSPLFASSLTLDKSGLTKDYDVRPFLMQQSESDFDFLTRLMRAEGINWLIDEAQLKVPNTTEQIQAQKLRLIDDNAQFSALERRNIRFHRSSAVEASDSIIHFTGQRSLQPTSVHIQRWQADVLDTDEGAGSVQSKHNHSENYDNASLGLEQAWHFSPAWIQDINGEDGATPSGNSQVERFNQNLSNYYNVQAKQFTAISTVRDAQVGYHFELNEHPSINLKDAADRQFLIISKTFYNQNNLPKDLTNQVETLLKQSDWQITNITTNNSEERQANTLTLIRRNIAIVPEYNPLQHRPIASPQRAIVVGPSGEEIHVDEWGRIKVRFLFTRNEDNTHDGGAGSNDNDTDSAWVDVLTPWAGEGYGARFLPRIGEVVVIDFFAGDIDRPFIVGRIHEGYRHPTQFDGKGKLPDTKKLSGIKSKEYQGSGYNQLRFDDTKGQLSSQLQSSHGASQLNLGKLSHPKDQAESDDRGEGFELRTDQWGALRAGQGLLISTYAQDQAKGDHLESEIAQKQLESSQTNSKALSDIAKNQKTDEIESIEQLKAFAEAIEKDIAKYKKAIMLLSSADGIALSTPEDIHLSATGIINHSAGDSINFSTQKNLLGHALGKVSLFAAQGGINFIAAQGKFNIHAQSNALDVFAKLGITISSTEDRIEISSPKEVLITGGSSQIALNGSGIFPKTGGKFEVNAGQHTFKPGASVSKSAQLPPSNPMKGALDLLKSYGGKDFFKQTGFNVIDSFGKQVSGKLDGNGFAKVTGIAPGPAKVEFETDPRSAWNQGSHFNRDYTWSEEAVGGVTGFAQNALKSMGQNMMSQLKDNLFSLNGDSLKNMGKNALKDLGTQSLGQFKQQFTQSALGSVSSAMNLNLSPSQMMNVGQMIANPSQTLQNIKDQGIDFFKDQASAAFAQKSSGLLSNLTSATGFGSGLGQGFVAESFGSGQNLADTPVKVVDDFVKKDEYFSRFLTYSITTRKGEASSSPTIAQSIPQTVSQPSPILTQNTSPVSPPQEVKKPQSIYNMDKDVVRMDLEESRYVTKQVTVRKTTPEDPDVYSARNK</sequence>
<dbReference type="InterPro" id="IPR028244">
    <property type="entry name" value="T6SS_Rhs_Vgr_dom"/>
</dbReference>
<dbReference type="NCBIfam" id="TIGR03361">
    <property type="entry name" value="VI_Rhs_Vgr"/>
    <property type="match status" value="1"/>
</dbReference>
<dbReference type="SUPFAM" id="SSF69349">
    <property type="entry name" value="Phage fibre proteins"/>
    <property type="match status" value="1"/>
</dbReference>
<dbReference type="AlphaFoldDB" id="A0A8I1DJ57"/>
<proteinExistence type="inferred from homology"/>
<accession>A0A8I1DJ57</accession>
<dbReference type="InterPro" id="IPR037026">
    <property type="entry name" value="Vgr_OB-fold_dom_sf"/>
</dbReference>
<feature type="region of interest" description="Disordered" evidence="2">
    <location>
        <begin position="580"/>
        <end position="615"/>
    </location>
</feature>
<dbReference type="EMBL" id="CP092085">
    <property type="protein sequence ID" value="UUN96736.1"/>
    <property type="molecule type" value="Genomic_DNA"/>
</dbReference>
<dbReference type="Pfam" id="PF04717">
    <property type="entry name" value="Phage_base_V"/>
    <property type="match status" value="1"/>
</dbReference>
<dbReference type="Pfam" id="PF13296">
    <property type="entry name" value="T6SS_Vgr"/>
    <property type="match status" value="1"/>
</dbReference>
<feature type="compositionally biased region" description="Basic and acidic residues" evidence="2">
    <location>
        <begin position="603"/>
        <end position="615"/>
    </location>
</feature>
<reference evidence="3" key="1">
    <citation type="submission" date="2022-02" db="EMBL/GenBank/DDBJ databases">
        <title>Characterization of Tn125 harboring carbapenem-resistant Acinetobacter bereziniae clinical isolates.</title>
        <authorList>
            <person name="Wong N.-K."/>
            <person name="Pan Q."/>
        </authorList>
    </citation>
    <scope>NUCLEOTIDE SEQUENCE</scope>
    <source>
        <strain evidence="3">GD03393</strain>
    </source>
</reference>
<dbReference type="Gene3D" id="2.30.110.50">
    <property type="match status" value="1"/>
</dbReference>
<dbReference type="InterPro" id="IPR018769">
    <property type="entry name" value="VgrG2_DUF2345"/>
</dbReference>